<keyword evidence="10" id="KW-0325">Glycoprotein</keyword>
<feature type="transmembrane region" description="Helical" evidence="11">
    <location>
        <begin position="274"/>
        <end position="297"/>
    </location>
</feature>
<keyword evidence="9" id="KW-0675">Receptor</keyword>
<evidence type="ECO:0000256" key="1">
    <source>
        <dbReference type="ARBA" id="ARBA00004479"/>
    </source>
</evidence>
<accession>A0A251PLF6</accession>
<dbReference type="InterPro" id="IPR032675">
    <property type="entry name" value="LRR_dom_sf"/>
</dbReference>
<evidence type="ECO:0000313" key="12">
    <source>
        <dbReference type="EMBL" id="ONI12411.1"/>
    </source>
</evidence>
<evidence type="ECO:0000256" key="4">
    <source>
        <dbReference type="ARBA" id="ARBA00022692"/>
    </source>
</evidence>
<evidence type="ECO:0000256" key="10">
    <source>
        <dbReference type="ARBA" id="ARBA00023180"/>
    </source>
</evidence>
<keyword evidence="6" id="KW-0677">Repeat</keyword>
<evidence type="ECO:0000313" key="13">
    <source>
        <dbReference type="Proteomes" id="UP000006882"/>
    </source>
</evidence>
<sequence>MKILMSCKSLHTLSLAGTFEGEGMSSDDDMVDFDGFKNLRLLSLADSDFTGQIPLWLSKLKNLEILALYNNQITGPIPSWLGTLPRLFSLNLTSNRILGEIPKQLCRLPRLVYEPTASQVENCEFELPIFGGSVTANPRFEPHKLFLFFPAIDLSNNNISGDIPTEVGQLQLLRKLNLDSNKFSGVIPNQISNLTNLELLNLSRNHLSGTIPSSLGPIPTSTQLQSFNASAFEGNPKLCGAPLANKCSRPNKGIDEDNKKNNKDMDNGLHQIPWFYISSVVLGFIVGFWGVCGSLIINKTWRYVYFRFIYNVQDRLYMMITVRINMIKRKP</sequence>
<dbReference type="Pfam" id="PF13855">
    <property type="entry name" value="LRR_8"/>
    <property type="match status" value="2"/>
</dbReference>
<keyword evidence="2" id="KW-0597">Phosphoprotein</keyword>
<keyword evidence="4 11" id="KW-0812">Transmembrane</keyword>
<dbReference type="STRING" id="3760.A0A251PLF6"/>
<evidence type="ECO:0000256" key="3">
    <source>
        <dbReference type="ARBA" id="ARBA00022614"/>
    </source>
</evidence>
<keyword evidence="7 11" id="KW-1133">Transmembrane helix</keyword>
<protein>
    <recommendedName>
        <fullName evidence="14">Leucine-rich repeat-containing N-terminal plant-type domain-containing protein</fullName>
    </recommendedName>
</protein>
<evidence type="ECO:0008006" key="14">
    <source>
        <dbReference type="Google" id="ProtNLM"/>
    </source>
</evidence>
<evidence type="ECO:0000256" key="2">
    <source>
        <dbReference type="ARBA" id="ARBA00022553"/>
    </source>
</evidence>
<proteinExistence type="predicted"/>
<keyword evidence="8 11" id="KW-0472">Membrane</keyword>
<dbReference type="SUPFAM" id="SSF52058">
    <property type="entry name" value="L domain-like"/>
    <property type="match status" value="1"/>
</dbReference>
<evidence type="ECO:0000256" key="6">
    <source>
        <dbReference type="ARBA" id="ARBA00022737"/>
    </source>
</evidence>
<evidence type="ECO:0000256" key="7">
    <source>
        <dbReference type="ARBA" id="ARBA00022989"/>
    </source>
</evidence>
<dbReference type="Gramene" id="ONI12411">
    <property type="protein sequence ID" value="ONI12411"/>
    <property type="gene ID" value="PRUPE_4G163200"/>
</dbReference>
<dbReference type="Proteomes" id="UP000006882">
    <property type="component" value="Chromosome G4"/>
</dbReference>
<dbReference type="GO" id="GO:0016020">
    <property type="term" value="C:membrane"/>
    <property type="evidence" value="ECO:0007669"/>
    <property type="project" value="UniProtKB-SubCell"/>
</dbReference>
<keyword evidence="3" id="KW-0433">Leucine-rich repeat</keyword>
<dbReference type="FunFam" id="3.80.10.10:FF:000041">
    <property type="entry name" value="LRR receptor-like serine/threonine-protein kinase ERECTA"/>
    <property type="match status" value="1"/>
</dbReference>
<dbReference type="Gene3D" id="3.80.10.10">
    <property type="entry name" value="Ribonuclease Inhibitor"/>
    <property type="match status" value="1"/>
</dbReference>
<evidence type="ECO:0000256" key="11">
    <source>
        <dbReference type="SAM" id="Phobius"/>
    </source>
</evidence>
<keyword evidence="5" id="KW-0732">Signal</keyword>
<name>A0A251PLF6_PRUPE</name>
<dbReference type="AlphaFoldDB" id="A0A251PLF6"/>
<evidence type="ECO:0000256" key="5">
    <source>
        <dbReference type="ARBA" id="ARBA00022729"/>
    </source>
</evidence>
<dbReference type="PANTHER" id="PTHR48063">
    <property type="entry name" value="LRR RECEPTOR-LIKE KINASE"/>
    <property type="match status" value="1"/>
</dbReference>
<evidence type="ECO:0000256" key="8">
    <source>
        <dbReference type="ARBA" id="ARBA00023136"/>
    </source>
</evidence>
<dbReference type="EMBL" id="CM007654">
    <property type="protein sequence ID" value="ONI12411.1"/>
    <property type="molecule type" value="Genomic_DNA"/>
</dbReference>
<reference evidence="12 13" key="1">
    <citation type="journal article" date="2013" name="Nat. Genet.">
        <title>The high-quality draft genome of peach (Prunus persica) identifies unique patterns of genetic diversity, domestication and genome evolution.</title>
        <authorList>
            <consortium name="International Peach Genome Initiative"/>
            <person name="Verde I."/>
            <person name="Abbott A.G."/>
            <person name="Scalabrin S."/>
            <person name="Jung S."/>
            <person name="Shu S."/>
            <person name="Marroni F."/>
            <person name="Zhebentyayeva T."/>
            <person name="Dettori M.T."/>
            <person name="Grimwood J."/>
            <person name="Cattonaro F."/>
            <person name="Zuccolo A."/>
            <person name="Rossini L."/>
            <person name="Jenkins J."/>
            <person name="Vendramin E."/>
            <person name="Meisel L.A."/>
            <person name="Decroocq V."/>
            <person name="Sosinski B."/>
            <person name="Prochnik S."/>
            <person name="Mitros T."/>
            <person name="Policriti A."/>
            <person name="Cipriani G."/>
            <person name="Dondini L."/>
            <person name="Ficklin S."/>
            <person name="Goodstein D.M."/>
            <person name="Xuan P."/>
            <person name="Del Fabbro C."/>
            <person name="Aramini V."/>
            <person name="Copetti D."/>
            <person name="Gonzalez S."/>
            <person name="Horner D.S."/>
            <person name="Falchi R."/>
            <person name="Lucas S."/>
            <person name="Mica E."/>
            <person name="Maldonado J."/>
            <person name="Lazzari B."/>
            <person name="Bielenberg D."/>
            <person name="Pirona R."/>
            <person name="Miculan M."/>
            <person name="Barakat A."/>
            <person name="Testolin R."/>
            <person name="Stella A."/>
            <person name="Tartarini S."/>
            <person name="Tonutti P."/>
            <person name="Arus P."/>
            <person name="Orellana A."/>
            <person name="Wells C."/>
            <person name="Main D."/>
            <person name="Vizzotto G."/>
            <person name="Silva H."/>
            <person name="Salamini F."/>
            <person name="Schmutz J."/>
            <person name="Morgante M."/>
            <person name="Rokhsar D.S."/>
        </authorList>
    </citation>
    <scope>NUCLEOTIDE SEQUENCE [LARGE SCALE GENOMIC DNA]</scope>
    <source>
        <strain evidence="13">cv. Nemared</strain>
    </source>
</reference>
<dbReference type="FunFam" id="3.80.10.10:FF:000722">
    <property type="entry name" value="Leucine-rich repeat receptor-like protein kinase"/>
    <property type="match status" value="1"/>
</dbReference>
<dbReference type="PANTHER" id="PTHR48063:SF46">
    <property type="entry name" value="LEUCINE-RICH REPEAT-CONTAINING N-TERMINAL PLANT-TYPE DOMAIN-CONTAINING PROTEIN"/>
    <property type="match status" value="1"/>
</dbReference>
<dbReference type="InterPro" id="IPR046956">
    <property type="entry name" value="RLP23-like"/>
</dbReference>
<comment type="subcellular location">
    <subcellularLocation>
        <location evidence="1">Membrane</location>
        <topology evidence="1">Single-pass type I membrane protein</topology>
    </subcellularLocation>
</comment>
<organism evidence="12 13">
    <name type="scientific">Prunus persica</name>
    <name type="common">Peach</name>
    <name type="synonym">Amygdalus persica</name>
    <dbReference type="NCBI Taxonomy" id="3760"/>
    <lineage>
        <taxon>Eukaryota</taxon>
        <taxon>Viridiplantae</taxon>
        <taxon>Streptophyta</taxon>
        <taxon>Embryophyta</taxon>
        <taxon>Tracheophyta</taxon>
        <taxon>Spermatophyta</taxon>
        <taxon>Magnoliopsida</taxon>
        <taxon>eudicotyledons</taxon>
        <taxon>Gunneridae</taxon>
        <taxon>Pentapetalae</taxon>
        <taxon>rosids</taxon>
        <taxon>fabids</taxon>
        <taxon>Rosales</taxon>
        <taxon>Rosaceae</taxon>
        <taxon>Amygdaloideae</taxon>
        <taxon>Amygdaleae</taxon>
        <taxon>Prunus</taxon>
    </lineage>
</organism>
<gene>
    <name evidence="12" type="ORF">PRUPE_4G163200</name>
</gene>
<evidence type="ECO:0000256" key="9">
    <source>
        <dbReference type="ARBA" id="ARBA00023170"/>
    </source>
</evidence>
<dbReference type="InterPro" id="IPR001611">
    <property type="entry name" value="Leu-rich_rpt"/>
</dbReference>
<keyword evidence="13" id="KW-1185">Reference proteome</keyword>